<dbReference type="Proteomes" id="UP000527616">
    <property type="component" value="Unassembled WGS sequence"/>
</dbReference>
<comment type="caution">
    <text evidence="2">The sequence shown here is derived from an EMBL/GenBank/DDBJ whole genome shotgun (WGS) entry which is preliminary data.</text>
</comment>
<keyword evidence="1" id="KW-0472">Membrane</keyword>
<gene>
    <name evidence="2" type="ORF">GGQ54_000003</name>
</gene>
<evidence type="ECO:0008006" key="4">
    <source>
        <dbReference type="Google" id="ProtNLM"/>
    </source>
</evidence>
<feature type="transmembrane region" description="Helical" evidence="1">
    <location>
        <begin position="363"/>
        <end position="381"/>
    </location>
</feature>
<dbReference type="AlphaFoldDB" id="A0A7Z0D5W4"/>
<evidence type="ECO:0000313" key="3">
    <source>
        <dbReference type="Proteomes" id="UP000527616"/>
    </source>
</evidence>
<feature type="transmembrane region" description="Helical" evidence="1">
    <location>
        <begin position="169"/>
        <end position="186"/>
    </location>
</feature>
<feature type="transmembrane region" description="Helical" evidence="1">
    <location>
        <begin position="137"/>
        <end position="157"/>
    </location>
</feature>
<name>A0A7Z0D5W4_9ACTN</name>
<organism evidence="2 3">
    <name type="scientific">Naumannella cuiyingiana</name>
    <dbReference type="NCBI Taxonomy" id="1347891"/>
    <lineage>
        <taxon>Bacteria</taxon>
        <taxon>Bacillati</taxon>
        <taxon>Actinomycetota</taxon>
        <taxon>Actinomycetes</taxon>
        <taxon>Propionibacteriales</taxon>
        <taxon>Propionibacteriaceae</taxon>
        <taxon>Naumannella</taxon>
    </lineage>
</organism>
<feature type="transmembrane region" description="Helical" evidence="1">
    <location>
        <begin position="206"/>
        <end position="225"/>
    </location>
</feature>
<feature type="transmembrane region" description="Helical" evidence="1">
    <location>
        <begin position="453"/>
        <end position="471"/>
    </location>
</feature>
<sequence>MPSAGDLYTAGLARVRPQSGERGPVRQRVASTGAWWALAALATTAAIVIRVIVAQSAVAPRAPWDEIGILAMAKLIAGVPHVTLMSGAGYYPGYSFLLAPIWWVTDDPRTVYVVAVVVGNVLSVATIWPIATVARRLGLGLAPAITVGAIVACLPSRTALGDYVLADQLLGFLLAWVVAAAFWVWARPTVPRTLVFVALVSAAHLTHIRALVAVVAAGVWLVCLLRRRIVPALVGLAALVAGYFAVRWLVGVTTARILLNDFGQEGNFLENLRTTWPELFARVTVAHTWAQLVATLGLALLGALVIIAWSWQELRRFRTVGPVGFVLGLVLLGTAVGILGWVGPAETMSKAADPRFDVWIYTRYLDSYAALAVAFALIALFRVTRLGLLALATVLGVTLSLIMIFAVAPIVPTYGSNYGPGNTAGVQTWSWLWPRGEKFRRPLVPTLDNPNRFFWWASIAVLATSLVLLVLRRWAKAVALFLTALLTTAAIIGNPEQGRDTPDKITAAVVRAEQLTGRTQNVDVDVTCRISEYRRAQALNWVGYWLGPRQVDVVSNLNGFHDDLVLACIRWSVADDFRAVPVDGTQFYGYQLYVMPGATQDAMRRDGMIK</sequence>
<reference evidence="2 3" key="1">
    <citation type="submission" date="2020-07" db="EMBL/GenBank/DDBJ databases">
        <title>Sequencing the genomes of 1000 actinobacteria strains.</title>
        <authorList>
            <person name="Klenk H.-P."/>
        </authorList>
    </citation>
    <scope>NUCLEOTIDE SEQUENCE [LARGE SCALE GENOMIC DNA]</scope>
    <source>
        <strain evidence="2 3">DSM 103164</strain>
    </source>
</reference>
<dbReference type="EMBL" id="JACBZS010000001">
    <property type="protein sequence ID" value="NYI69443.1"/>
    <property type="molecule type" value="Genomic_DNA"/>
</dbReference>
<keyword evidence="3" id="KW-1185">Reference proteome</keyword>
<feature type="transmembrane region" description="Helical" evidence="1">
    <location>
        <begin position="111"/>
        <end position="131"/>
    </location>
</feature>
<feature type="transmembrane region" description="Helical" evidence="1">
    <location>
        <begin position="232"/>
        <end position="250"/>
    </location>
</feature>
<dbReference type="RefSeq" id="WP_179443522.1">
    <property type="nucleotide sequence ID" value="NZ_JACBZS010000001.1"/>
</dbReference>
<keyword evidence="1" id="KW-0812">Transmembrane</keyword>
<accession>A0A7Z0D5W4</accession>
<protein>
    <recommendedName>
        <fullName evidence="4">Glycosyltransferase RgtA/B/C/D-like domain-containing protein</fullName>
    </recommendedName>
</protein>
<evidence type="ECO:0000256" key="1">
    <source>
        <dbReference type="SAM" id="Phobius"/>
    </source>
</evidence>
<keyword evidence="1" id="KW-1133">Transmembrane helix</keyword>
<feature type="transmembrane region" description="Helical" evidence="1">
    <location>
        <begin position="33"/>
        <end position="52"/>
    </location>
</feature>
<proteinExistence type="predicted"/>
<feature type="transmembrane region" description="Helical" evidence="1">
    <location>
        <begin position="289"/>
        <end position="311"/>
    </location>
</feature>
<feature type="transmembrane region" description="Helical" evidence="1">
    <location>
        <begin position="88"/>
        <end position="104"/>
    </location>
</feature>
<evidence type="ECO:0000313" key="2">
    <source>
        <dbReference type="EMBL" id="NYI69443.1"/>
    </source>
</evidence>
<feature type="transmembrane region" description="Helical" evidence="1">
    <location>
        <begin position="388"/>
        <end position="411"/>
    </location>
</feature>
<feature type="transmembrane region" description="Helical" evidence="1">
    <location>
        <begin position="323"/>
        <end position="343"/>
    </location>
</feature>